<dbReference type="Proteomes" id="UP000266723">
    <property type="component" value="Unassembled WGS sequence"/>
</dbReference>
<keyword evidence="5" id="KW-1185">Reference proteome</keyword>
<evidence type="ECO:0000313" key="5">
    <source>
        <dbReference type="Proteomes" id="UP000266723"/>
    </source>
</evidence>
<organism evidence="4 5">
    <name type="scientific">Brassica cretica</name>
    <name type="common">Mustard</name>
    <dbReference type="NCBI Taxonomy" id="69181"/>
    <lineage>
        <taxon>Eukaryota</taxon>
        <taxon>Viridiplantae</taxon>
        <taxon>Streptophyta</taxon>
        <taxon>Embryophyta</taxon>
        <taxon>Tracheophyta</taxon>
        <taxon>Spermatophyta</taxon>
        <taxon>Magnoliopsida</taxon>
        <taxon>eudicotyledons</taxon>
        <taxon>Gunneridae</taxon>
        <taxon>Pentapetalae</taxon>
        <taxon>rosids</taxon>
        <taxon>malvids</taxon>
        <taxon>Brassicales</taxon>
        <taxon>Brassicaceae</taxon>
        <taxon>Brassiceae</taxon>
        <taxon>Brassica</taxon>
    </lineage>
</organism>
<accession>A0ABQ7C3H2</accession>
<name>A0ABQ7C3H2_BRACR</name>
<keyword evidence="1" id="KW-0862">Zinc</keyword>
<gene>
    <name evidence="4" type="ORF">DY000_02002291</name>
</gene>
<protein>
    <recommendedName>
        <fullName evidence="3">CCHC-type domain-containing protein</fullName>
    </recommendedName>
</protein>
<keyword evidence="1" id="KW-0863">Zinc-finger</keyword>
<dbReference type="EMBL" id="QGKV02000832">
    <property type="protein sequence ID" value="KAF3546711.1"/>
    <property type="molecule type" value="Genomic_DNA"/>
</dbReference>
<feature type="domain" description="CCHC-type" evidence="3">
    <location>
        <begin position="382"/>
        <end position="395"/>
    </location>
</feature>
<dbReference type="PANTHER" id="PTHR31286">
    <property type="entry name" value="GLYCINE-RICH CELL WALL STRUCTURAL PROTEIN 1.8-LIKE"/>
    <property type="match status" value="1"/>
</dbReference>
<reference evidence="4 5" key="1">
    <citation type="journal article" date="2020" name="BMC Genomics">
        <title>Intraspecific diversification of the crop wild relative Brassica cretica Lam. using demographic model selection.</title>
        <authorList>
            <person name="Kioukis A."/>
            <person name="Michalopoulou V.A."/>
            <person name="Briers L."/>
            <person name="Pirintsos S."/>
            <person name="Studholme D.J."/>
            <person name="Pavlidis P."/>
            <person name="Sarris P.F."/>
        </authorList>
    </citation>
    <scope>NUCLEOTIDE SEQUENCE [LARGE SCALE GENOMIC DNA]</scope>
    <source>
        <strain evidence="5">cv. PFS-1207/04</strain>
    </source>
</reference>
<feature type="region of interest" description="Disordered" evidence="2">
    <location>
        <begin position="1"/>
        <end position="24"/>
    </location>
</feature>
<dbReference type="InterPro" id="IPR040256">
    <property type="entry name" value="At4g02000-like"/>
</dbReference>
<dbReference type="InterPro" id="IPR001878">
    <property type="entry name" value="Znf_CCHC"/>
</dbReference>
<sequence length="617" mass="66677">MASEIDAALASSITSPSSSPTSLTLPSMLALSSATSPALMDLTNGTSLSLSSSSLLLRTSSAPIKMTNKTTQPESVTPPLTSEAGITQVSDAPPSDSLNDVNQSNSVAPTAQLQRTSSLEFQNTSTPMVNNISQTVLPPSNQLQISAPENDNLTTISLDIGTQASEKFVPSLGSWAKPLVFKPPATPSEPSGGGLRFPWAARLNAQSRNLYRAATPTYRLDGTPEVSIPSKVLKLEYGEECKISCKKLDDSSFLFHIPHQPTRHWVIQRGVWHIDDCLLFVLPWVPEGSFKIPEVSTLPVWANLKNIPDCCYSRLGISHVASGLGEPILTHKPRLDPTSMGEAKVLVEMELDRDFPKLIALDDKQDNIFFVNVEYTWIPSMCERCGNLGHKAKRCLLPSPTIQVPEDNHSAGEPCSSAPEDNHSEVPVVDIDIVLQQKENASSPAQTSIKEIEGLHSTLETIHALPPTSVPSDTTVDHLAARSTLIASGHSSLPIQQENLAATLGPVNTLSTLVDQQSTPITTFIMESSPSSIINTEARKTLIVDPLTTSFNACAFESPSRFTLLGDVDEVVTEPSSSLGLSRGGREIKLPTKYQDMDWKTLRGRGKRGRRGHGSYH</sequence>
<feature type="region of interest" description="Disordered" evidence="2">
    <location>
        <begin position="63"/>
        <end position="103"/>
    </location>
</feature>
<comment type="caution">
    <text evidence="4">The sequence shown here is derived from an EMBL/GenBank/DDBJ whole genome shotgun (WGS) entry which is preliminary data.</text>
</comment>
<evidence type="ECO:0000313" key="4">
    <source>
        <dbReference type="EMBL" id="KAF3546711.1"/>
    </source>
</evidence>
<dbReference type="PROSITE" id="PS50158">
    <property type="entry name" value="ZF_CCHC"/>
    <property type="match status" value="1"/>
</dbReference>
<evidence type="ECO:0000256" key="1">
    <source>
        <dbReference type="PROSITE-ProRule" id="PRU00047"/>
    </source>
</evidence>
<evidence type="ECO:0000256" key="2">
    <source>
        <dbReference type="SAM" id="MobiDB-lite"/>
    </source>
</evidence>
<proteinExistence type="predicted"/>
<dbReference type="PANTHER" id="PTHR31286:SF133">
    <property type="entry name" value="TA11-LIKE NON-LTR RETROELEMENT PROTEIN-RELATED"/>
    <property type="match status" value="1"/>
</dbReference>
<feature type="compositionally biased region" description="Polar residues" evidence="2">
    <location>
        <begin position="67"/>
        <end position="103"/>
    </location>
</feature>
<evidence type="ECO:0000259" key="3">
    <source>
        <dbReference type="PROSITE" id="PS50158"/>
    </source>
</evidence>
<dbReference type="Pfam" id="PF14111">
    <property type="entry name" value="DUF4283"/>
    <property type="match status" value="1"/>
</dbReference>
<keyword evidence="1" id="KW-0479">Metal-binding</keyword>
<feature type="compositionally biased region" description="Low complexity" evidence="2">
    <location>
        <begin position="7"/>
        <end position="24"/>
    </location>
</feature>
<dbReference type="InterPro" id="IPR025558">
    <property type="entry name" value="DUF4283"/>
</dbReference>